<feature type="region of interest" description="Disordered" evidence="10">
    <location>
        <begin position="261"/>
        <end position="302"/>
    </location>
</feature>
<keyword evidence="13" id="KW-1185">Reference proteome</keyword>
<dbReference type="InterPro" id="IPR002048">
    <property type="entry name" value="EF_hand_dom"/>
</dbReference>
<evidence type="ECO:0000313" key="13">
    <source>
        <dbReference type="Proteomes" id="UP000186601"/>
    </source>
</evidence>
<keyword evidence="6" id="KW-1133">Transmembrane helix</keyword>
<dbReference type="Gene3D" id="1.50.40.10">
    <property type="entry name" value="Mitochondrial carrier domain"/>
    <property type="match status" value="2"/>
</dbReference>
<keyword evidence="4" id="KW-0677">Repeat</keyword>
<dbReference type="SUPFAM" id="SSF47473">
    <property type="entry name" value="EF-hand"/>
    <property type="match status" value="1"/>
</dbReference>
<dbReference type="PRINTS" id="PR00926">
    <property type="entry name" value="MITOCARRIER"/>
</dbReference>
<organism evidence="12 13">
    <name type="scientific">Hermanssonia centrifuga</name>
    <dbReference type="NCBI Taxonomy" id="98765"/>
    <lineage>
        <taxon>Eukaryota</taxon>
        <taxon>Fungi</taxon>
        <taxon>Dikarya</taxon>
        <taxon>Basidiomycota</taxon>
        <taxon>Agaricomycotina</taxon>
        <taxon>Agaricomycetes</taxon>
        <taxon>Polyporales</taxon>
        <taxon>Meruliaceae</taxon>
        <taxon>Hermanssonia</taxon>
    </lineage>
</organism>
<gene>
    <name evidence="12" type="ORF">PHLCEN_2v3880</name>
</gene>
<feature type="region of interest" description="Disordered" evidence="10">
    <location>
        <begin position="1"/>
        <end position="37"/>
    </location>
</feature>
<evidence type="ECO:0000256" key="4">
    <source>
        <dbReference type="ARBA" id="ARBA00022737"/>
    </source>
</evidence>
<reference evidence="12 13" key="1">
    <citation type="submission" date="2018-02" db="EMBL/GenBank/DDBJ databases">
        <title>Genome sequence of the basidiomycete white-rot fungus Phlebia centrifuga.</title>
        <authorList>
            <person name="Granchi Z."/>
            <person name="Peng M."/>
            <person name="de Vries R.P."/>
            <person name="Hilden K."/>
            <person name="Makela M.R."/>
            <person name="Grigoriev I."/>
            <person name="Riley R."/>
        </authorList>
    </citation>
    <scope>NUCLEOTIDE SEQUENCE [LARGE SCALE GENOMIC DNA]</scope>
    <source>
        <strain evidence="12 13">FBCC195</strain>
    </source>
</reference>
<dbReference type="PROSITE" id="PS50920">
    <property type="entry name" value="SOLCAR"/>
    <property type="match status" value="2"/>
</dbReference>
<dbReference type="PANTHER" id="PTHR24089">
    <property type="entry name" value="SOLUTE CARRIER FAMILY 25"/>
    <property type="match status" value="1"/>
</dbReference>
<protein>
    <recommendedName>
        <fullName evidence="11">EF-hand domain-containing protein</fullName>
    </recommendedName>
</protein>
<dbReference type="InterPro" id="IPR018108">
    <property type="entry name" value="MCP_transmembrane"/>
</dbReference>
<sequence>MSTPDSSRCPSRRQIFEASVSGAQNRPFIPRLRSDPPSYQPLPHSLLEFRKQEGKECRARRLRKLWHSLPKRPKINHDEQFNEEVAREYDVDGDDSLTAESAKMLQEMYQDELLSRFRTHTAGFLHRNIGWQEFETYAEAKEAELWRIFHDEMDLDGNGRLDAEELASALNKAGISLEPRTLTEFMTFLASSPHSHAISFQEFRDFLLLMPRTASAAEIFRYYEVKKFMGDDGRGAARVNMEGDVSLSAEDMSITRPYHASVKHAAQATPVDYEEDDLEEGEEADEDEFFTGEEEEEEEEEHHTWLQGSVAAKFLLAGGTAGAVSRTCTAPFDRLKIFLITRPPDLGGTSLSPKAPVRGIKAIASAVARIYAEGGVPAFWTGNGLSVAKILPESAIKFFSYETSIGLIGVFPYSAIDMSTFEALKLAYLRSTGKEEPGVLAVLAFGSVSGSIGATSVYPLNLVRTRLQASGSSGHPQTYTGIMDVVQQTYARDGWRGFYRGLLPTLAKNSLGHLKRTQAELKEANEESPDEEWVKAMEENADVIGSQEERVSILRMALAEKGVHCAAGLTPQEATPAVTQPSDEQPAQATIRSNGTFATPVTEDIPIVVDEDGGIDL</sequence>
<comment type="caution">
    <text evidence="12">The sequence shown here is derived from an EMBL/GenBank/DDBJ whole genome shotgun (WGS) entry which is preliminary data.</text>
</comment>
<feature type="repeat" description="Solcar" evidence="9">
    <location>
        <begin position="309"/>
        <end position="407"/>
    </location>
</feature>
<comment type="subcellular location">
    <subcellularLocation>
        <location evidence="1">Mitochondrion inner membrane</location>
        <topology evidence="1">Multi-pass membrane protein</topology>
    </subcellularLocation>
</comment>
<keyword evidence="7" id="KW-0496">Mitochondrion</keyword>
<evidence type="ECO:0000256" key="2">
    <source>
        <dbReference type="ARBA" id="ARBA00022448"/>
    </source>
</evidence>
<accession>A0A2R6QB79</accession>
<dbReference type="SUPFAM" id="SSF103506">
    <property type="entry name" value="Mitochondrial carrier"/>
    <property type="match status" value="1"/>
</dbReference>
<dbReference type="GO" id="GO:0055085">
    <property type="term" value="P:transmembrane transport"/>
    <property type="evidence" value="ECO:0007669"/>
    <property type="project" value="InterPro"/>
</dbReference>
<feature type="compositionally biased region" description="Acidic residues" evidence="10">
    <location>
        <begin position="272"/>
        <end position="300"/>
    </location>
</feature>
<feature type="domain" description="EF-hand" evidence="11">
    <location>
        <begin position="140"/>
        <end position="176"/>
    </location>
</feature>
<dbReference type="PROSITE" id="PS50222">
    <property type="entry name" value="EF_HAND_2"/>
    <property type="match status" value="1"/>
</dbReference>
<dbReference type="EMBL" id="MLYV02000373">
    <property type="protein sequence ID" value="PSS05391.1"/>
    <property type="molecule type" value="Genomic_DNA"/>
</dbReference>
<dbReference type="GO" id="GO:0005743">
    <property type="term" value="C:mitochondrial inner membrane"/>
    <property type="evidence" value="ECO:0007669"/>
    <property type="project" value="UniProtKB-SubCell"/>
</dbReference>
<keyword evidence="3 9" id="KW-0812">Transmembrane</keyword>
<keyword evidence="8 9" id="KW-0472">Membrane</keyword>
<dbReference type="InterPro" id="IPR018247">
    <property type="entry name" value="EF_Hand_1_Ca_BS"/>
</dbReference>
<dbReference type="InterPro" id="IPR023395">
    <property type="entry name" value="MCP_dom_sf"/>
</dbReference>
<dbReference type="Proteomes" id="UP000186601">
    <property type="component" value="Unassembled WGS sequence"/>
</dbReference>
<dbReference type="InterPro" id="IPR002067">
    <property type="entry name" value="MCP"/>
</dbReference>
<dbReference type="OrthoDB" id="270584at2759"/>
<feature type="repeat" description="Solcar" evidence="9">
    <location>
        <begin position="437"/>
        <end position="526"/>
    </location>
</feature>
<dbReference type="STRING" id="98765.A0A2R6QB79"/>
<proteinExistence type="predicted"/>
<name>A0A2R6QB79_9APHY</name>
<evidence type="ECO:0000256" key="5">
    <source>
        <dbReference type="ARBA" id="ARBA00022837"/>
    </source>
</evidence>
<evidence type="ECO:0000256" key="7">
    <source>
        <dbReference type="ARBA" id="ARBA00023128"/>
    </source>
</evidence>
<evidence type="ECO:0000256" key="10">
    <source>
        <dbReference type="SAM" id="MobiDB-lite"/>
    </source>
</evidence>
<evidence type="ECO:0000256" key="1">
    <source>
        <dbReference type="ARBA" id="ARBA00004448"/>
    </source>
</evidence>
<dbReference type="Gene3D" id="1.10.238.10">
    <property type="entry name" value="EF-hand"/>
    <property type="match status" value="1"/>
</dbReference>
<keyword evidence="2" id="KW-0813">Transport</keyword>
<keyword evidence="5" id="KW-0106">Calcium</keyword>
<evidence type="ECO:0000256" key="9">
    <source>
        <dbReference type="PROSITE-ProRule" id="PRU00282"/>
    </source>
</evidence>
<dbReference type="GO" id="GO:0005509">
    <property type="term" value="F:calcium ion binding"/>
    <property type="evidence" value="ECO:0007669"/>
    <property type="project" value="InterPro"/>
</dbReference>
<evidence type="ECO:0000256" key="3">
    <source>
        <dbReference type="ARBA" id="ARBA00022692"/>
    </source>
</evidence>
<evidence type="ECO:0000313" key="12">
    <source>
        <dbReference type="EMBL" id="PSS05391.1"/>
    </source>
</evidence>
<dbReference type="Pfam" id="PF00153">
    <property type="entry name" value="Mito_carr"/>
    <property type="match status" value="2"/>
</dbReference>
<evidence type="ECO:0000256" key="6">
    <source>
        <dbReference type="ARBA" id="ARBA00022989"/>
    </source>
</evidence>
<evidence type="ECO:0000256" key="8">
    <source>
        <dbReference type="ARBA" id="ARBA00023136"/>
    </source>
</evidence>
<evidence type="ECO:0000259" key="11">
    <source>
        <dbReference type="PROSITE" id="PS50222"/>
    </source>
</evidence>
<dbReference type="PROSITE" id="PS00018">
    <property type="entry name" value="EF_HAND_1"/>
    <property type="match status" value="1"/>
</dbReference>
<dbReference type="AlphaFoldDB" id="A0A2R6QB79"/>
<dbReference type="InterPro" id="IPR011992">
    <property type="entry name" value="EF-hand-dom_pair"/>
</dbReference>